<dbReference type="eggNOG" id="COG3677">
    <property type="taxonomic scope" value="Bacteria"/>
</dbReference>
<gene>
    <name evidence="2" type="ordered locus">AciX9_2685</name>
</gene>
<dbReference type="AlphaFoldDB" id="E8WX67"/>
<dbReference type="InterPro" id="IPR024445">
    <property type="entry name" value="Tnp_ISXO2-like"/>
</dbReference>
<dbReference type="Pfam" id="PF12760">
    <property type="entry name" value="Zn_ribbon_IS1595"/>
    <property type="match status" value="1"/>
</dbReference>
<dbReference type="PANTHER" id="PTHR47163:SF2">
    <property type="entry name" value="SI:DKEY-17M8.2"/>
    <property type="match status" value="1"/>
</dbReference>
<dbReference type="KEGG" id="acm:AciX9_2685"/>
<feature type="domain" description="ISXO2-like transposase" evidence="1">
    <location>
        <begin position="128"/>
        <end position="280"/>
    </location>
</feature>
<dbReference type="eggNOG" id="COG3676">
    <property type="taxonomic scope" value="Bacteria"/>
</dbReference>
<dbReference type="InterPro" id="IPR024442">
    <property type="entry name" value="Transposase_Zn_ribbon"/>
</dbReference>
<evidence type="ECO:0000259" key="1">
    <source>
        <dbReference type="SMART" id="SM01126"/>
    </source>
</evidence>
<dbReference type="SMART" id="SM01126">
    <property type="entry name" value="DDE_Tnp_IS1595"/>
    <property type="match status" value="1"/>
</dbReference>
<dbReference type="Proteomes" id="UP000000343">
    <property type="component" value="Chromosome"/>
</dbReference>
<dbReference type="PANTHER" id="PTHR47163">
    <property type="entry name" value="DDE_TNP_IS1595 DOMAIN-CONTAINING PROTEIN"/>
    <property type="match status" value="1"/>
</dbReference>
<protein>
    <submittedName>
        <fullName evidence="2">Unclassified family transposase</fullName>
    </submittedName>
</protein>
<dbReference type="Pfam" id="PF12762">
    <property type="entry name" value="DDE_Tnp_IS1595"/>
    <property type="match status" value="1"/>
</dbReference>
<dbReference type="OrthoDB" id="9769409at2"/>
<dbReference type="InterPro" id="IPR053164">
    <property type="entry name" value="IS1016-like_transposase"/>
</dbReference>
<dbReference type="RefSeq" id="WP_013581024.1">
    <property type="nucleotide sequence ID" value="NC_015064.1"/>
</dbReference>
<proteinExistence type="predicted"/>
<dbReference type="NCBIfam" id="NF033547">
    <property type="entry name" value="transpos_IS1595"/>
    <property type="match status" value="1"/>
</dbReference>
<accession>E8WX67</accession>
<organism evidence="3">
    <name type="scientific">Granulicella tundricola (strain ATCC BAA-1859 / DSM 23138 / MP5ACTX9)</name>
    <dbReference type="NCBI Taxonomy" id="1198114"/>
    <lineage>
        <taxon>Bacteria</taxon>
        <taxon>Pseudomonadati</taxon>
        <taxon>Acidobacteriota</taxon>
        <taxon>Terriglobia</taxon>
        <taxon>Terriglobales</taxon>
        <taxon>Acidobacteriaceae</taxon>
        <taxon>Granulicella</taxon>
    </lineage>
</organism>
<dbReference type="HOGENOM" id="CLU_044348_1_2_0"/>
<evidence type="ECO:0000313" key="3">
    <source>
        <dbReference type="Proteomes" id="UP000000343"/>
    </source>
</evidence>
<name>E8WX67_GRATM</name>
<sequence length="322" mass="36703">MDYPKTLIEAVRYFSDEQVCIDSVSEMRWPDGKPTCCWCGKQNNTWLATQKRWKCKACRKQFSVKRGTIFEDSPLGLDKWLVAMWMLANCRNGVSSYEIARSLGITQKSAWHMTHRIREAMAPEDGSKLGGADTAVEVDESYIGGKLKNMHNKQRRAFAGSGGDNKNKSIVMGAVDRENKKVRAEVIPAAQRETMQALVQKHVKFGSTVYTDSHVGYTGLKLKYEHDFVNHMTEYVRGQVHTNGIENFWALLKRGLAGTYVSVEPEHLGRYVNEQVFRFNHRWVGKVRHTDATRFKAVLKEIVNRQLTYADLTGRSGQTAKF</sequence>
<dbReference type="EMBL" id="CP002480">
    <property type="protein sequence ID" value="ADW69709.1"/>
    <property type="molecule type" value="Genomic_DNA"/>
</dbReference>
<dbReference type="PaxDb" id="1198114-AciX9_2685"/>
<reference evidence="3" key="1">
    <citation type="submission" date="2011-01" db="EMBL/GenBank/DDBJ databases">
        <title>Complete sequence of chromosome of Acidobacterium sp. MP5ACTX9.</title>
        <authorList>
            <consortium name="US DOE Joint Genome Institute"/>
            <person name="Lucas S."/>
            <person name="Copeland A."/>
            <person name="Lapidus A."/>
            <person name="Cheng J.-F."/>
            <person name="Goodwin L."/>
            <person name="Pitluck S."/>
            <person name="Teshima H."/>
            <person name="Detter J.C."/>
            <person name="Han C."/>
            <person name="Tapia R."/>
            <person name="Land M."/>
            <person name="Hauser L."/>
            <person name="Kyrpides N."/>
            <person name="Ivanova N."/>
            <person name="Ovchinnikova G."/>
            <person name="Pagani I."/>
            <person name="Rawat S.R."/>
            <person name="Mannisto M."/>
            <person name="Haggblom M.M."/>
            <person name="Woyke T."/>
        </authorList>
    </citation>
    <scope>NUCLEOTIDE SEQUENCE [LARGE SCALE GENOMIC DNA]</scope>
    <source>
        <strain evidence="3">MP5ACTX9</strain>
    </source>
</reference>
<evidence type="ECO:0000313" key="2">
    <source>
        <dbReference type="EMBL" id="ADW69709.1"/>
    </source>
</evidence>
<keyword evidence="3" id="KW-1185">Reference proteome</keyword>